<dbReference type="Proteomes" id="UP001243330">
    <property type="component" value="Unassembled WGS sequence"/>
</dbReference>
<organism evidence="1 2">
    <name type="scientific">Colletotrichum chrysophilum</name>
    <dbReference type="NCBI Taxonomy" id="1836956"/>
    <lineage>
        <taxon>Eukaryota</taxon>
        <taxon>Fungi</taxon>
        <taxon>Dikarya</taxon>
        <taxon>Ascomycota</taxon>
        <taxon>Pezizomycotina</taxon>
        <taxon>Sordariomycetes</taxon>
        <taxon>Hypocreomycetidae</taxon>
        <taxon>Glomerellales</taxon>
        <taxon>Glomerellaceae</taxon>
        <taxon>Colletotrichum</taxon>
        <taxon>Colletotrichum gloeosporioides species complex</taxon>
    </lineage>
</organism>
<comment type="caution">
    <text evidence="1">The sequence shown here is derived from an EMBL/GenBank/DDBJ whole genome shotgun (WGS) entry which is preliminary data.</text>
</comment>
<evidence type="ECO:0000313" key="2">
    <source>
        <dbReference type="Proteomes" id="UP001243330"/>
    </source>
</evidence>
<sequence>MPDRLPLLRSRLPSPIHLPLPQVRSASTEDRWQTPTFSNPSQCSSSGCLLPDFDSRFSEPWTWIRRLSSDATYREVLWRRYFPSATSKMQPSGPELWTLQISPHDSSARPDAQSAPTTYIATLLIAMTPHQQHATPRVLIMIPDPPARRSYHDTSRSVIYTAGASRPLLRWFHILETIISLRLS</sequence>
<dbReference type="EMBL" id="JAQOWY010000352">
    <property type="protein sequence ID" value="KAK1843557.1"/>
    <property type="molecule type" value="Genomic_DNA"/>
</dbReference>
<dbReference type="AlphaFoldDB" id="A0AAD9EDD3"/>
<evidence type="ECO:0000313" key="1">
    <source>
        <dbReference type="EMBL" id="KAK1843557.1"/>
    </source>
</evidence>
<name>A0AAD9EDD3_9PEZI</name>
<accession>A0AAD9EDD3</accession>
<proteinExistence type="predicted"/>
<gene>
    <name evidence="1" type="ORF">CCHR01_13820</name>
</gene>
<protein>
    <submittedName>
        <fullName evidence="1">Uncharacterized protein</fullName>
    </submittedName>
</protein>
<keyword evidence="2" id="KW-1185">Reference proteome</keyword>
<reference evidence="1" key="1">
    <citation type="submission" date="2023-01" db="EMBL/GenBank/DDBJ databases">
        <title>Colletotrichum chrysophilum M932 genome sequence.</title>
        <authorList>
            <person name="Baroncelli R."/>
        </authorList>
    </citation>
    <scope>NUCLEOTIDE SEQUENCE</scope>
    <source>
        <strain evidence="1">M932</strain>
    </source>
</reference>